<keyword evidence="3" id="KW-1185">Reference proteome</keyword>
<reference evidence="2 3" key="1">
    <citation type="submission" date="2012-08" db="EMBL/GenBank/DDBJ databases">
        <title>The Genome Sequence of Barnesiella intestinihominis YIT 11860.</title>
        <authorList>
            <consortium name="The Broad Institute Genome Sequencing Platform"/>
            <person name="Earl A."/>
            <person name="Ward D."/>
            <person name="Feldgarden M."/>
            <person name="Gevers D."/>
            <person name="Morotomi M."/>
            <person name="Walker B."/>
            <person name="Young S.K."/>
            <person name="Zeng Q."/>
            <person name="Gargeya S."/>
            <person name="Fitzgerald M."/>
            <person name="Haas B."/>
            <person name="Abouelleil A."/>
            <person name="Alvarado L."/>
            <person name="Arachchi H.M."/>
            <person name="Berlin A.M."/>
            <person name="Chapman S.B."/>
            <person name="Goldberg J."/>
            <person name="Griggs A."/>
            <person name="Gujja S."/>
            <person name="Hansen M."/>
            <person name="Howarth C."/>
            <person name="Imamovic A."/>
            <person name="Larimer J."/>
            <person name="McCowen C."/>
            <person name="Montmayeur A."/>
            <person name="Murphy C."/>
            <person name="Neiman D."/>
            <person name="Pearson M."/>
            <person name="Priest M."/>
            <person name="Roberts A."/>
            <person name="Saif S."/>
            <person name="Shea T."/>
            <person name="Sisk P."/>
            <person name="Sykes S."/>
            <person name="Wortman J."/>
            <person name="Nusbaum C."/>
            <person name="Birren B."/>
        </authorList>
    </citation>
    <scope>NUCLEOTIDE SEQUENCE [LARGE SCALE GENOMIC DNA]</scope>
    <source>
        <strain evidence="2 3">YIT 11860</strain>
    </source>
</reference>
<organism evidence="2 3">
    <name type="scientific">Barnesiella intestinihominis YIT 11860</name>
    <dbReference type="NCBI Taxonomy" id="742726"/>
    <lineage>
        <taxon>Bacteria</taxon>
        <taxon>Pseudomonadati</taxon>
        <taxon>Bacteroidota</taxon>
        <taxon>Bacteroidia</taxon>
        <taxon>Bacteroidales</taxon>
        <taxon>Barnesiellaceae</taxon>
        <taxon>Barnesiella</taxon>
    </lineage>
</organism>
<comment type="caution">
    <text evidence="2">The sequence shown here is derived from an EMBL/GenBank/DDBJ whole genome shotgun (WGS) entry which is preliminary data.</text>
</comment>
<dbReference type="AlphaFoldDB" id="K0X5B5"/>
<dbReference type="STRING" id="742726.HMPREF9448_00747"/>
<protein>
    <recommendedName>
        <fullName evidence="4">Lipoprotein</fullName>
    </recommendedName>
</protein>
<evidence type="ECO:0000313" key="3">
    <source>
        <dbReference type="Proteomes" id="UP000006044"/>
    </source>
</evidence>
<dbReference type="OrthoDB" id="1496303at2"/>
<proteinExistence type="predicted"/>
<sequence>MKKLILVCMSCLFLFSCRQAEKVSDIIFREDIAYILDTIIASNPELNVCELYIDKIDPFNSNLLFYMGQTPLSLRQYSSTPALWHVKVGTKQVGVYSGVEKYIRQVSDSSLKKNRDFSKISHGMYWIIKERGEIDHSKSGLSPHFIQRMECYRVKESDFFVEYIMQEDSIFSW</sequence>
<dbReference type="GeneID" id="77848073"/>
<dbReference type="HOGENOM" id="CLU_1544630_0_0_10"/>
<evidence type="ECO:0000256" key="1">
    <source>
        <dbReference type="SAM" id="SignalP"/>
    </source>
</evidence>
<evidence type="ECO:0000313" key="2">
    <source>
        <dbReference type="EMBL" id="EJZ65586.1"/>
    </source>
</evidence>
<feature type="signal peptide" evidence="1">
    <location>
        <begin position="1"/>
        <end position="20"/>
    </location>
</feature>
<gene>
    <name evidence="2" type="ORF">HMPREF9448_00747</name>
</gene>
<evidence type="ECO:0008006" key="4">
    <source>
        <dbReference type="Google" id="ProtNLM"/>
    </source>
</evidence>
<name>K0X5B5_9BACT</name>
<keyword evidence="1" id="KW-0732">Signal</keyword>
<dbReference type="EMBL" id="ADLE01000003">
    <property type="protein sequence ID" value="EJZ65586.1"/>
    <property type="molecule type" value="Genomic_DNA"/>
</dbReference>
<accession>K0X5B5</accession>
<dbReference type="PROSITE" id="PS51257">
    <property type="entry name" value="PROKAR_LIPOPROTEIN"/>
    <property type="match status" value="1"/>
</dbReference>
<dbReference type="RefSeq" id="WP_008861241.1">
    <property type="nucleotide sequence ID" value="NZ_JH815203.1"/>
</dbReference>
<dbReference type="Proteomes" id="UP000006044">
    <property type="component" value="Unassembled WGS sequence"/>
</dbReference>
<feature type="chain" id="PRO_5003841050" description="Lipoprotein" evidence="1">
    <location>
        <begin position="21"/>
        <end position="173"/>
    </location>
</feature>